<organism evidence="4 5">
    <name type="scientific">Arsenicicoccus cauae</name>
    <dbReference type="NCBI Taxonomy" id="2663847"/>
    <lineage>
        <taxon>Bacteria</taxon>
        <taxon>Bacillati</taxon>
        <taxon>Actinomycetota</taxon>
        <taxon>Actinomycetes</taxon>
        <taxon>Micrococcales</taxon>
        <taxon>Intrasporangiaceae</taxon>
        <taxon>Arsenicicoccus</taxon>
    </lineage>
</organism>
<gene>
    <name evidence="4" type="ORF">GGG17_07695</name>
</gene>
<evidence type="ECO:0000313" key="5">
    <source>
        <dbReference type="Proteomes" id="UP000431092"/>
    </source>
</evidence>
<dbReference type="Proteomes" id="UP000431092">
    <property type="component" value="Unassembled WGS sequence"/>
</dbReference>
<evidence type="ECO:0000259" key="3">
    <source>
        <dbReference type="Pfam" id="PF13559"/>
    </source>
</evidence>
<feature type="domain" description="Protein-glutamine gamma-glutamyltransferase-like C-terminal" evidence="3">
    <location>
        <begin position="130"/>
        <end position="185"/>
    </location>
</feature>
<comment type="caution">
    <text evidence="4">The sequence shown here is derived from an EMBL/GenBank/DDBJ whole genome shotgun (WGS) entry which is preliminary data.</text>
</comment>
<evidence type="ECO:0000256" key="1">
    <source>
        <dbReference type="SAM" id="MobiDB-lite"/>
    </source>
</evidence>
<name>A0A6I3IUA3_9MICO</name>
<dbReference type="EMBL" id="WLVL01000028">
    <property type="protein sequence ID" value="MTB71851.1"/>
    <property type="molecule type" value="Genomic_DNA"/>
</dbReference>
<keyword evidence="2" id="KW-1133">Transmembrane helix</keyword>
<feature type="region of interest" description="Disordered" evidence="1">
    <location>
        <begin position="183"/>
        <end position="206"/>
    </location>
</feature>
<keyword evidence="2" id="KW-0812">Transmembrane</keyword>
<feature type="transmembrane region" description="Helical" evidence="2">
    <location>
        <begin position="62"/>
        <end position="81"/>
    </location>
</feature>
<sequence length="217" mass="23019">MPGARGLPLHVSSVPVEPSADEARRLLEQELARTGYPRPSLLEIVLGWFDDLFAGVPGATPSVGVAVLVALLLMLIALLAWKLRDLRSVAEERRRRAGGLTDPSWSAVDYLAEARAHLDGGAHDRAVVAAFRALVVALDDRDVLHDAPGRTAQEVGRAAAAALPPYADRARRSAEVFDAACYGHPDGPVPGAGEPQRTSASDAEETLVLASELRAAR</sequence>
<dbReference type="AlphaFoldDB" id="A0A6I3IUA3"/>
<keyword evidence="5" id="KW-1185">Reference proteome</keyword>
<reference evidence="4 5" key="1">
    <citation type="submission" date="2019-11" db="EMBL/GenBank/DDBJ databases">
        <title>Whole genome sequencing identifies a novel species of the genus Arsenicicoccus isolated from human blood.</title>
        <authorList>
            <person name="Jeong J.H."/>
            <person name="Kweon O.J."/>
            <person name="Kim H.R."/>
            <person name="Kim T.-H."/>
            <person name="Ha S.-M."/>
            <person name="Lee M.-K."/>
        </authorList>
    </citation>
    <scope>NUCLEOTIDE SEQUENCE [LARGE SCALE GENOMIC DNA]</scope>
    <source>
        <strain evidence="4 5">MKL-02</strain>
    </source>
</reference>
<evidence type="ECO:0000256" key="2">
    <source>
        <dbReference type="SAM" id="Phobius"/>
    </source>
</evidence>
<keyword evidence="2" id="KW-0472">Membrane</keyword>
<protein>
    <submittedName>
        <fullName evidence="4">DUF4129 domain-containing protein</fullName>
    </submittedName>
</protein>
<dbReference type="RefSeq" id="WP_154593160.1">
    <property type="nucleotide sequence ID" value="NZ_WLVL01000028.1"/>
</dbReference>
<proteinExistence type="predicted"/>
<accession>A0A6I3IUA3</accession>
<dbReference type="InterPro" id="IPR025403">
    <property type="entry name" value="TgpA-like_C"/>
</dbReference>
<evidence type="ECO:0000313" key="4">
    <source>
        <dbReference type="EMBL" id="MTB71851.1"/>
    </source>
</evidence>
<dbReference type="Pfam" id="PF13559">
    <property type="entry name" value="DUF4129"/>
    <property type="match status" value="1"/>
</dbReference>